<reference evidence="3" key="1">
    <citation type="journal article" date="2019" name="Int. J. Syst. Evol. Microbiol.">
        <title>The Global Catalogue of Microorganisms (GCM) 10K type strain sequencing project: providing services to taxonomists for standard genome sequencing and annotation.</title>
        <authorList>
            <consortium name="The Broad Institute Genomics Platform"/>
            <consortium name="The Broad Institute Genome Sequencing Center for Infectious Disease"/>
            <person name="Wu L."/>
            <person name="Ma J."/>
        </authorList>
    </citation>
    <scope>NUCLEOTIDE SEQUENCE [LARGE SCALE GENOMIC DNA]</scope>
    <source>
        <strain evidence="3">JCM 31202</strain>
    </source>
</reference>
<organism evidence="2 3">
    <name type="scientific">Actinomadura sediminis</name>
    <dbReference type="NCBI Taxonomy" id="1038904"/>
    <lineage>
        <taxon>Bacteria</taxon>
        <taxon>Bacillati</taxon>
        <taxon>Actinomycetota</taxon>
        <taxon>Actinomycetes</taxon>
        <taxon>Streptosporangiales</taxon>
        <taxon>Thermomonosporaceae</taxon>
        <taxon>Actinomadura</taxon>
    </lineage>
</organism>
<keyword evidence="3" id="KW-1185">Reference proteome</keyword>
<keyword evidence="1" id="KW-1133">Transmembrane helix</keyword>
<gene>
    <name evidence="2" type="ORF">ACFQ11_18645</name>
</gene>
<keyword evidence="1" id="KW-0472">Membrane</keyword>
<name>A0ABW3ERJ2_9ACTN</name>
<proteinExistence type="predicted"/>
<dbReference type="EMBL" id="JBHTJA010000035">
    <property type="protein sequence ID" value="MFD0902425.1"/>
    <property type="molecule type" value="Genomic_DNA"/>
</dbReference>
<accession>A0ABW3ERJ2</accession>
<feature type="transmembrane region" description="Helical" evidence="1">
    <location>
        <begin position="165"/>
        <end position="186"/>
    </location>
</feature>
<feature type="transmembrane region" description="Helical" evidence="1">
    <location>
        <begin position="284"/>
        <end position="303"/>
    </location>
</feature>
<feature type="transmembrane region" description="Helical" evidence="1">
    <location>
        <begin position="81"/>
        <end position="103"/>
    </location>
</feature>
<feature type="transmembrane region" description="Helical" evidence="1">
    <location>
        <begin position="115"/>
        <end position="140"/>
    </location>
</feature>
<keyword evidence="1" id="KW-0812">Transmembrane</keyword>
<dbReference type="Pfam" id="PF22564">
    <property type="entry name" value="HAAS"/>
    <property type="match status" value="1"/>
</dbReference>
<comment type="caution">
    <text evidence="2">The sequence shown here is derived from an EMBL/GenBank/DDBJ whole genome shotgun (WGS) entry which is preliminary data.</text>
</comment>
<protein>
    <submittedName>
        <fullName evidence="2">Uncharacterized protein</fullName>
    </submittedName>
</protein>
<evidence type="ECO:0000256" key="1">
    <source>
        <dbReference type="SAM" id="Phobius"/>
    </source>
</evidence>
<dbReference type="RefSeq" id="WP_378300194.1">
    <property type="nucleotide sequence ID" value="NZ_JBHTJA010000035.1"/>
</dbReference>
<evidence type="ECO:0000313" key="3">
    <source>
        <dbReference type="Proteomes" id="UP001596972"/>
    </source>
</evidence>
<evidence type="ECO:0000313" key="2">
    <source>
        <dbReference type="EMBL" id="MFD0902425.1"/>
    </source>
</evidence>
<sequence>MSALTESYVQEVVRRVPADQRDDIANELRATIADAVDAHDAPDPKAAERAVLTEMGDPIRLAARYADRPLTLIGPELYPTYVRVLTVLLGVALPAVTAVSVVLDVLDGGGIGPAIGTAVGTVLTVGAQMIAWLTLVFAGVERFGDRRLARPWTPDDLREASRPDAVTRGAVAVVAWDALLLGLIVWQRAAEPYRVDGERMQVLDPALWSGWIWPIIAGFVALIAVNTVPIVRRRWTVPLACGHAAAQALVTLPLAWVVHRHEIFNPDLLAALDDKDWTIPDTSYTVMTVIILVIGASDTYGAFRKALR</sequence>
<feature type="transmembrane region" description="Helical" evidence="1">
    <location>
        <begin position="206"/>
        <end position="225"/>
    </location>
</feature>
<dbReference type="Proteomes" id="UP001596972">
    <property type="component" value="Unassembled WGS sequence"/>
</dbReference>
<feature type="transmembrane region" description="Helical" evidence="1">
    <location>
        <begin position="237"/>
        <end position="258"/>
    </location>
</feature>